<geneLocation type="plasmid" evidence="1 2">
    <name>pY5S7-1</name>
</geneLocation>
<organism evidence="1 2">
    <name type="scientific">Paenibacillus amylolyticus</name>
    <dbReference type="NCBI Taxonomy" id="1451"/>
    <lineage>
        <taxon>Bacteria</taxon>
        <taxon>Bacillati</taxon>
        <taxon>Bacillota</taxon>
        <taxon>Bacilli</taxon>
        <taxon>Bacillales</taxon>
        <taxon>Paenibacillaceae</taxon>
        <taxon>Paenibacillus</taxon>
    </lineage>
</organism>
<dbReference type="AlphaFoldDB" id="A0ABD8B278"/>
<protein>
    <submittedName>
        <fullName evidence="1">Uncharacterized protein</fullName>
    </submittedName>
</protein>
<evidence type="ECO:0000313" key="2">
    <source>
        <dbReference type="Proteomes" id="UP001364764"/>
    </source>
</evidence>
<name>A0ABD8B278_PAEAM</name>
<keyword evidence="1" id="KW-0614">Plasmid</keyword>
<dbReference type="Proteomes" id="UP001364764">
    <property type="component" value="Plasmid pY5S7-1"/>
</dbReference>
<accession>A0ABD8B278</accession>
<sequence length="41" mass="4931">MPRLRVTMRIRWMMMAADASVVMRKYLELNTDMYVDPLVPE</sequence>
<reference evidence="1 2" key="1">
    <citation type="submission" date="2024-02" db="EMBL/GenBank/DDBJ databases">
        <title>Complete sequences of two Paenibacillus sp. strains and one Lysinibacillus strain isolated from the environment on STAA medium highlight biotechnological potential.</title>
        <authorList>
            <person name="Attere S.A."/>
            <person name="Piche L.C."/>
            <person name="Intertaglia L."/>
            <person name="Lami R."/>
            <person name="Charette S.J."/>
            <person name="Vincent A.T."/>
        </authorList>
    </citation>
    <scope>NUCLEOTIDE SEQUENCE [LARGE SCALE GENOMIC DNA]</scope>
    <source>
        <strain evidence="1 2">Y5S-7</strain>
        <plasmid evidence="1 2">pY5S7-1</plasmid>
    </source>
</reference>
<dbReference type="GeneID" id="93480112"/>
<dbReference type="EMBL" id="CP145893">
    <property type="protein sequence ID" value="WWP23932.1"/>
    <property type="molecule type" value="Genomic_DNA"/>
</dbReference>
<gene>
    <name evidence="1" type="ORF">V6668_31565</name>
</gene>
<proteinExistence type="predicted"/>
<dbReference type="RefSeq" id="WP_338709105.1">
    <property type="nucleotide sequence ID" value="NZ_CP145893.1"/>
</dbReference>
<evidence type="ECO:0000313" key="1">
    <source>
        <dbReference type="EMBL" id="WWP23932.1"/>
    </source>
</evidence>